<dbReference type="SMART" id="SM00131">
    <property type="entry name" value="KU"/>
    <property type="match status" value="2"/>
</dbReference>
<dbReference type="AlphaFoldDB" id="A0A7K8KJL6"/>
<dbReference type="Gene3D" id="4.10.410.10">
    <property type="entry name" value="Pancreatic trypsin inhibitor Kunitz domain"/>
    <property type="match status" value="2"/>
</dbReference>
<feature type="non-terminal residue" evidence="5">
    <location>
        <position position="1"/>
    </location>
</feature>
<dbReference type="Pfam" id="PF00014">
    <property type="entry name" value="Kunitz_BPTI"/>
    <property type="match status" value="2"/>
</dbReference>
<dbReference type="PANTHER" id="PTHR47247:SF1">
    <property type="entry name" value="KUNITZ-TYPE PROTEASE INHIBITOR 2"/>
    <property type="match status" value="1"/>
</dbReference>
<dbReference type="InterPro" id="IPR002223">
    <property type="entry name" value="Kunitz_BPTI"/>
</dbReference>
<dbReference type="Proteomes" id="UP000533896">
    <property type="component" value="Unassembled WGS sequence"/>
</dbReference>
<dbReference type="PANTHER" id="PTHR47247">
    <property type="entry name" value="KUNITZ-TYPE PROTEASE INHIBITOR 2"/>
    <property type="match status" value="1"/>
</dbReference>
<feature type="non-terminal residue" evidence="5">
    <location>
        <position position="92"/>
    </location>
</feature>
<organism evidence="5 6">
    <name type="scientific">Lophotis ruficrista</name>
    <dbReference type="NCBI Taxonomy" id="172689"/>
    <lineage>
        <taxon>Eukaryota</taxon>
        <taxon>Metazoa</taxon>
        <taxon>Chordata</taxon>
        <taxon>Craniata</taxon>
        <taxon>Vertebrata</taxon>
        <taxon>Euteleostomi</taxon>
        <taxon>Archelosauria</taxon>
        <taxon>Archosauria</taxon>
        <taxon>Dinosauria</taxon>
        <taxon>Saurischia</taxon>
        <taxon>Theropoda</taxon>
        <taxon>Coelurosauria</taxon>
        <taxon>Aves</taxon>
        <taxon>Neognathae</taxon>
        <taxon>Neoaves</taxon>
        <taxon>Otidimorphae</taxon>
        <taxon>Otidiformes</taxon>
        <taxon>Otididae</taxon>
        <taxon>Lophotis</taxon>
    </lineage>
</organism>
<sequence length="92" mass="10522">WWFNATSGSCQRFSFGGCDENANNFLSERECWRSCVRGGEHCTVPAVTGPCRASFLHWYYSPDNGTCRQFIYGGCRGNKNNYPTREECLTRC</sequence>
<comment type="caution">
    <text evidence="5">The sequence shown here is derived from an EMBL/GenBank/DDBJ whole genome shotgun (WGS) entry which is preliminary data.</text>
</comment>
<dbReference type="SUPFAM" id="SSF57362">
    <property type="entry name" value="BPTI-like"/>
    <property type="match status" value="2"/>
</dbReference>
<dbReference type="InterPro" id="IPR020901">
    <property type="entry name" value="Prtase_inh_Kunz-CS"/>
</dbReference>
<evidence type="ECO:0000313" key="6">
    <source>
        <dbReference type="Proteomes" id="UP000533896"/>
    </source>
</evidence>
<evidence type="ECO:0000313" key="5">
    <source>
        <dbReference type="EMBL" id="NXE17277.1"/>
    </source>
</evidence>
<accession>A0A7K8KJL6</accession>
<evidence type="ECO:0000256" key="1">
    <source>
        <dbReference type="ARBA" id="ARBA00022690"/>
    </source>
</evidence>
<dbReference type="FunFam" id="4.10.410.10:FF:000020">
    <property type="entry name" value="Collagen, type VI, alpha 3"/>
    <property type="match status" value="1"/>
</dbReference>
<keyword evidence="1" id="KW-0646">Protease inhibitor</keyword>
<reference evidence="5 6" key="1">
    <citation type="submission" date="2019-09" db="EMBL/GenBank/DDBJ databases">
        <title>Bird 10,000 Genomes (B10K) Project - Family phase.</title>
        <authorList>
            <person name="Zhang G."/>
        </authorList>
    </citation>
    <scope>NUCLEOTIDE SEQUENCE [LARGE SCALE GENOMIC DNA]</scope>
    <source>
        <strain evidence="5">B10K-CU-031-23</strain>
    </source>
</reference>
<keyword evidence="2" id="KW-0722">Serine protease inhibitor</keyword>
<evidence type="ECO:0000256" key="2">
    <source>
        <dbReference type="ARBA" id="ARBA00022900"/>
    </source>
</evidence>
<dbReference type="GO" id="GO:0004867">
    <property type="term" value="F:serine-type endopeptidase inhibitor activity"/>
    <property type="evidence" value="ECO:0007669"/>
    <property type="project" value="UniProtKB-KW"/>
</dbReference>
<feature type="domain" description="BPTI/Kunitz inhibitor" evidence="4">
    <location>
        <begin position="42"/>
        <end position="92"/>
    </location>
</feature>
<keyword evidence="6" id="KW-1185">Reference proteome</keyword>
<feature type="domain" description="BPTI/Kunitz inhibitor" evidence="4">
    <location>
        <begin position="1"/>
        <end position="35"/>
    </location>
</feature>
<keyword evidence="3" id="KW-1015">Disulfide bond</keyword>
<dbReference type="EMBL" id="VWYV01003680">
    <property type="protein sequence ID" value="NXE17277.1"/>
    <property type="molecule type" value="Genomic_DNA"/>
</dbReference>
<protein>
    <submittedName>
        <fullName evidence="5">SPIT2 inhibitor</fullName>
    </submittedName>
</protein>
<dbReference type="PROSITE" id="PS50279">
    <property type="entry name" value="BPTI_KUNITZ_2"/>
    <property type="match status" value="2"/>
</dbReference>
<proteinExistence type="predicted"/>
<gene>
    <name evidence="5" type="primary">Spint2</name>
    <name evidence="5" type="ORF">LOPRUF_R13094</name>
</gene>
<dbReference type="OrthoDB" id="196393at2759"/>
<dbReference type="PROSITE" id="PS00280">
    <property type="entry name" value="BPTI_KUNITZ_1"/>
    <property type="match status" value="1"/>
</dbReference>
<evidence type="ECO:0000259" key="4">
    <source>
        <dbReference type="PROSITE" id="PS50279"/>
    </source>
</evidence>
<dbReference type="PRINTS" id="PR00759">
    <property type="entry name" value="BASICPTASE"/>
</dbReference>
<evidence type="ECO:0000256" key="3">
    <source>
        <dbReference type="ARBA" id="ARBA00023157"/>
    </source>
</evidence>
<dbReference type="InterPro" id="IPR036880">
    <property type="entry name" value="Kunitz_BPTI_sf"/>
</dbReference>
<name>A0A7K8KJL6_9AVES</name>